<dbReference type="InterPro" id="IPR011989">
    <property type="entry name" value="ARM-like"/>
</dbReference>
<evidence type="ECO:0008006" key="3">
    <source>
        <dbReference type="Google" id="ProtNLM"/>
    </source>
</evidence>
<proteinExistence type="predicted"/>
<name>A0ABV7VXL4_9BURK</name>
<dbReference type="Proteomes" id="UP001595729">
    <property type="component" value="Unassembled WGS sequence"/>
</dbReference>
<accession>A0ABV7VXL4</accession>
<dbReference type="Gene3D" id="1.25.10.10">
    <property type="entry name" value="Leucine-rich Repeat Variant"/>
    <property type="match status" value="1"/>
</dbReference>
<dbReference type="InterPro" id="IPR016024">
    <property type="entry name" value="ARM-type_fold"/>
</dbReference>
<evidence type="ECO:0000313" key="1">
    <source>
        <dbReference type="EMBL" id="MFC3682259.1"/>
    </source>
</evidence>
<evidence type="ECO:0000313" key="2">
    <source>
        <dbReference type="Proteomes" id="UP001595729"/>
    </source>
</evidence>
<comment type="caution">
    <text evidence="1">The sequence shown here is derived from an EMBL/GenBank/DDBJ whole genome shotgun (WGS) entry which is preliminary data.</text>
</comment>
<keyword evidence="2" id="KW-1185">Reference proteome</keyword>
<sequence length="450" mass="50938">MKDVASFLMGLLKDGSQRVVADSRAHLTSPDGFVREAAVQALANQPQAGTLPMLLERLNDWVPQVRRVAHAAVRVQMQTAFLPDWIASLEALVRLDQARRVDHTPTLREVALFLQRPEHMPAVVAAAKTSSLRVRRYVFDMQWLTASDDDARFQLLERALCGDDVVVASRALVHLEALALPEQRRRLYQTACKARFAVVRYAGVRWLVDNPDEATDSLVRGLGLDPSANVRWWCLRWLRAHGGVAQLVLTAENVAHDERTSAAARVVALHWLREVDPEKAIQVSTDWLNHEQPVLRHEALSLRLARSPGDAKAQWLERAFDDPSSRVRKLLLHKAHRGYWLPSVAQLMAAVLNDPTPNSIRRVLALRRLYAAWDRLECLLVAWPLGRQLGCEAELAEAVDRWRFESITYSHGPDARQTQRIAALWSASRHQMAPHLQREIDFHLKTFGIA</sequence>
<protein>
    <recommendedName>
        <fullName evidence="3">HEAT repeat domain-containing protein</fullName>
    </recommendedName>
</protein>
<gene>
    <name evidence="1" type="ORF">ACFOPI_01565</name>
</gene>
<dbReference type="SUPFAM" id="SSF48371">
    <property type="entry name" value="ARM repeat"/>
    <property type="match status" value="2"/>
</dbReference>
<dbReference type="RefSeq" id="WP_382170063.1">
    <property type="nucleotide sequence ID" value="NZ_JBHRXX010000001.1"/>
</dbReference>
<dbReference type="EMBL" id="JBHRXX010000001">
    <property type="protein sequence ID" value="MFC3682259.1"/>
    <property type="molecule type" value="Genomic_DNA"/>
</dbReference>
<reference evidence="2" key="1">
    <citation type="journal article" date="2019" name="Int. J. Syst. Evol. Microbiol.">
        <title>The Global Catalogue of Microorganisms (GCM) 10K type strain sequencing project: providing services to taxonomists for standard genome sequencing and annotation.</title>
        <authorList>
            <consortium name="The Broad Institute Genomics Platform"/>
            <consortium name="The Broad Institute Genome Sequencing Center for Infectious Disease"/>
            <person name="Wu L."/>
            <person name="Ma J."/>
        </authorList>
    </citation>
    <scope>NUCLEOTIDE SEQUENCE [LARGE SCALE GENOMIC DNA]</scope>
    <source>
        <strain evidence="2">KCTC 42501</strain>
    </source>
</reference>
<organism evidence="1 2">
    <name type="scientific">Hydrogenophaga luteola</name>
    <dbReference type="NCBI Taxonomy" id="1591122"/>
    <lineage>
        <taxon>Bacteria</taxon>
        <taxon>Pseudomonadati</taxon>
        <taxon>Pseudomonadota</taxon>
        <taxon>Betaproteobacteria</taxon>
        <taxon>Burkholderiales</taxon>
        <taxon>Comamonadaceae</taxon>
        <taxon>Hydrogenophaga</taxon>
    </lineage>
</organism>